<dbReference type="UniPathway" id="UPA00252"/>
<dbReference type="KEGG" id="fsi:Flexsi_1330"/>
<dbReference type="SUPFAM" id="SSF51905">
    <property type="entry name" value="FAD/NAD(P)-binding domain"/>
    <property type="match status" value="1"/>
</dbReference>
<dbReference type="PANTHER" id="PTHR42923">
    <property type="entry name" value="PROTOPORPHYRINOGEN OXIDASE"/>
    <property type="match status" value="1"/>
</dbReference>
<keyword evidence="4" id="KW-0809">Transit peptide</keyword>
<dbReference type="NCBIfam" id="TIGR00562">
    <property type="entry name" value="proto_IX_ox"/>
    <property type="match status" value="1"/>
</dbReference>
<evidence type="ECO:0000259" key="8">
    <source>
        <dbReference type="Pfam" id="PF01593"/>
    </source>
</evidence>
<reference evidence="9 10" key="1">
    <citation type="journal article" date="2011" name="Stand. Genomic Sci.">
        <title>Genome sequence of the moderately thermophilic halophile Flexistipes sinusarabici strain (MAS10).</title>
        <authorList>
            <person name="Lapidus A."/>
            <person name="Chertkov O."/>
            <person name="Nolan M."/>
            <person name="Lucas S."/>
            <person name="Hammon N."/>
            <person name="Deshpande S."/>
            <person name="Cheng J.F."/>
            <person name="Tapia R."/>
            <person name="Han C."/>
            <person name="Goodwin L."/>
            <person name="Pitluck S."/>
            <person name="Liolios K."/>
            <person name="Pagani I."/>
            <person name="Ivanova N."/>
            <person name="Huntemann M."/>
            <person name="Mavromatis K."/>
            <person name="Mikhailova N."/>
            <person name="Pati A."/>
            <person name="Chen A."/>
            <person name="Palaniappan K."/>
            <person name="Land M."/>
            <person name="Hauser L."/>
            <person name="Brambilla E.M."/>
            <person name="Rohde M."/>
            <person name="Abt B."/>
            <person name="Spring S."/>
            <person name="Goker M."/>
            <person name="Bristow J."/>
            <person name="Eisen J.A."/>
            <person name="Markowitz V."/>
            <person name="Hugenholtz P."/>
            <person name="Kyrpides N.C."/>
            <person name="Klenk H.P."/>
            <person name="Woyke T."/>
        </authorList>
    </citation>
    <scope>NUCLEOTIDE SEQUENCE [LARGE SCALE GENOMIC DNA]</scope>
    <source>
        <strain evidence="10">DSM 4947 / MAS 10</strain>
    </source>
</reference>
<evidence type="ECO:0000256" key="2">
    <source>
        <dbReference type="ARBA" id="ARBA00022630"/>
    </source>
</evidence>
<proteinExistence type="inferred from homology"/>
<keyword evidence="5 7" id="KW-0560">Oxidoreductase</keyword>
<dbReference type="GO" id="GO:0005737">
    <property type="term" value="C:cytoplasm"/>
    <property type="evidence" value="ECO:0007669"/>
    <property type="project" value="UniProtKB-SubCell"/>
</dbReference>
<keyword evidence="3 7" id="KW-0274">FAD</keyword>
<evidence type="ECO:0000256" key="6">
    <source>
        <dbReference type="ARBA" id="ARBA00023133"/>
    </source>
</evidence>
<comment type="similarity">
    <text evidence="7">Belongs to the protoporphyrinogen/coproporphyrinogen oxidase family. Coproporphyrinogen III oxidase subfamily.</text>
</comment>
<dbReference type="AlphaFoldDB" id="F8E7J4"/>
<reference evidence="10" key="2">
    <citation type="submission" date="2011-06" db="EMBL/GenBank/DDBJ databases">
        <title>The complete genome of Flexistipes sinusarabici DSM 4947.</title>
        <authorList>
            <person name="Lucas S."/>
            <person name="Han J."/>
            <person name="Lapidus A."/>
            <person name="Bruce D."/>
            <person name="Goodwin L."/>
            <person name="Pitluck S."/>
            <person name="Peters L."/>
            <person name="Kyrpides N."/>
            <person name="Mavromatis K."/>
            <person name="Ivanova N."/>
            <person name="Mikhailova N."/>
            <person name="Chertkov O."/>
            <person name="Detter J.C."/>
            <person name="Tapia R."/>
            <person name="Han C."/>
            <person name="Land M."/>
            <person name="Hauser L."/>
            <person name="Markowitz V."/>
            <person name="Cheng J.-F."/>
            <person name="Hugenholtz P."/>
            <person name="Woyke T."/>
            <person name="Wu D."/>
            <person name="Spring S."/>
            <person name="Schroeder M."/>
            <person name="Brambilla E."/>
            <person name="Klenk H.-P."/>
            <person name="Eisen J.A."/>
        </authorList>
    </citation>
    <scope>NUCLEOTIDE SEQUENCE [LARGE SCALE GENOMIC DNA]</scope>
    <source>
        <strain evidence="10">DSM 4947 / MAS 10</strain>
    </source>
</reference>
<comment type="catalytic activity">
    <reaction evidence="7">
        <text>coproporphyrinogen III + 3 O2 = coproporphyrin III + 3 H2O2</text>
        <dbReference type="Rhea" id="RHEA:43436"/>
        <dbReference type="ChEBI" id="CHEBI:15379"/>
        <dbReference type="ChEBI" id="CHEBI:16240"/>
        <dbReference type="ChEBI" id="CHEBI:57309"/>
        <dbReference type="ChEBI" id="CHEBI:131725"/>
        <dbReference type="EC" id="1.3.3.15"/>
    </reaction>
</comment>
<evidence type="ECO:0000256" key="5">
    <source>
        <dbReference type="ARBA" id="ARBA00023002"/>
    </source>
</evidence>
<dbReference type="Pfam" id="PF01593">
    <property type="entry name" value="Amino_oxidase"/>
    <property type="match status" value="1"/>
</dbReference>
<sequence>MKIGIIGGGISGVAAAFWIDKMLSEEGINGEITLLEKNNSLGGSIGTVEKEGFTIESGPNGFLNSKPHTLQLFDEAGLNENLLPSNDAARKRFIMRDSKLVKLPEKPGEFLKSDILSFQGKLRVAAELLIPKKKNNKDETVAEFATRRLGKEACEYLISPMVSGVFAGDPYKLSLKSCFPVIADLEETYGGLFKGMLKKKNKKSGPAGPGGVLTSYKGGLINSLTDLSKKTKSVEYRLGDGVNRVEKVHDKFHIKTASANEFDFDHLVVACPSYVASEFFKDMDSELSDSLNKIHYAPAFVVGFGFDEEDVKHDMDGFGYLIPPTENRKILGALFTSSIFPERAPEGKKLVRVIMGGDRNPWIVGKPEEELVLMALEGINDTLGIKGHPEVVQYFKWNMAIPQYYRGHSKIVKSIENASESAGNLYIGGNILYGIGINDCTRTSFEIAKELLENIKAHQ</sequence>
<dbReference type="Gene3D" id="1.10.3110.10">
    <property type="entry name" value="protoporphyrinogen ix oxidase, domain 3"/>
    <property type="match status" value="1"/>
</dbReference>
<keyword evidence="10" id="KW-1185">Reference proteome</keyword>
<dbReference type="Proteomes" id="UP000006621">
    <property type="component" value="Chromosome"/>
</dbReference>
<dbReference type="OrthoDB" id="9805195at2"/>
<dbReference type="PANTHER" id="PTHR42923:SF3">
    <property type="entry name" value="PROTOPORPHYRINOGEN OXIDASE"/>
    <property type="match status" value="1"/>
</dbReference>
<organism evidence="9 10">
    <name type="scientific">Flexistipes sinusarabici (strain ATCC 49648 / DSM 4947 / MAS 10)</name>
    <dbReference type="NCBI Taxonomy" id="717231"/>
    <lineage>
        <taxon>Bacteria</taxon>
        <taxon>Pseudomonadati</taxon>
        <taxon>Deferribacterota</taxon>
        <taxon>Deferribacteres</taxon>
        <taxon>Deferribacterales</taxon>
        <taxon>Flexistipitaceae</taxon>
        <taxon>Flexistipes</taxon>
    </lineage>
</organism>
<dbReference type="SUPFAM" id="SSF54373">
    <property type="entry name" value="FAD-linked reductases, C-terminal domain"/>
    <property type="match status" value="1"/>
</dbReference>
<dbReference type="STRING" id="717231.Flexsi_1330"/>
<keyword evidence="6 7" id="KW-0350">Heme biosynthesis</keyword>
<keyword evidence="7" id="KW-0963">Cytoplasm</keyword>
<comment type="cofactor">
    <cofactor evidence="1 7">
        <name>FAD</name>
        <dbReference type="ChEBI" id="CHEBI:57692"/>
    </cofactor>
</comment>
<dbReference type="RefSeq" id="WP_013886465.1">
    <property type="nucleotide sequence ID" value="NC_015672.1"/>
</dbReference>
<accession>F8E7J4</accession>
<dbReference type="Gene3D" id="3.50.50.60">
    <property type="entry name" value="FAD/NAD(P)-binding domain"/>
    <property type="match status" value="1"/>
</dbReference>
<dbReference type="InterPro" id="IPR002937">
    <property type="entry name" value="Amino_oxidase"/>
</dbReference>
<evidence type="ECO:0000313" key="10">
    <source>
        <dbReference type="Proteomes" id="UP000006621"/>
    </source>
</evidence>
<protein>
    <recommendedName>
        <fullName evidence="7">Coproporphyrinogen III oxidase</fullName>
        <ecNumber evidence="7">1.3.3.15</ecNumber>
    </recommendedName>
</protein>
<evidence type="ECO:0000256" key="7">
    <source>
        <dbReference type="RuleBase" id="RU364052"/>
    </source>
</evidence>
<feature type="domain" description="Amine oxidase" evidence="8">
    <location>
        <begin position="10"/>
        <end position="451"/>
    </location>
</feature>
<dbReference type="Gene3D" id="3.90.660.20">
    <property type="entry name" value="Protoporphyrinogen oxidase, mitochondrial, domain 2"/>
    <property type="match status" value="1"/>
</dbReference>
<evidence type="ECO:0000256" key="1">
    <source>
        <dbReference type="ARBA" id="ARBA00001974"/>
    </source>
</evidence>
<dbReference type="EC" id="1.3.3.15" evidence="7"/>
<dbReference type="eggNOG" id="COG1232">
    <property type="taxonomic scope" value="Bacteria"/>
</dbReference>
<dbReference type="EMBL" id="CP002858">
    <property type="protein sequence ID" value="AEI14981.1"/>
    <property type="molecule type" value="Genomic_DNA"/>
</dbReference>
<dbReference type="FunFam" id="1.10.3110.10:FF:000002">
    <property type="entry name" value="Protoporphyrinogen oxidase"/>
    <property type="match status" value="1"/>
</dbReference>
<evidence type="ECO:0000256" key="3">
    <source>
        <dbReference type="ARBA" id="ARBA00022827"/>
    </source>
</evidence>
<dbReference type="InterPro" id="IPR036188">
    <property type="entry name" value="FAD/NAD-bd_sf"/>
</dbReference>
<keyword evidence="2 7" id="KW-0285">Flavoprotein</keyword>
<gene>
    <name evidence="9" type="ordered locus">Flexsi_1330</name>
</gene>
<dbReference type="InterPro" id="IPR050464">
    <property type="entry name" value="Zeta_carotene_desat/Oxidored"/>
</dbReference>
<comment type="function">
    <text evidence="7">Involved in coproporphyrin-dependent heme b biosynthesis. Catalyzes the oxidation of coproporphyrinogen III to coproporphyrin III.</text>
</comment>
<comment type="pathway">
    <text evidence="7">Porphyrin-containing compound metabolism; protoheme biosynthesis.</text>
</comment>
<dbReference type="HOGENOM" id="CLU_009629_3_0_0"/>
<dbReference type="GO" id="GO:0004729">
    <property type="term" value="F:oxygen-dependent protoporphyrinogen oxidase activity"/>
    <property type="evidence" value="ECO:0007669"/>
    <property type="project" value="UniProtKB-UniRule"/>
</dbReference>
<evidence type="ECO:0000256" key="4">
    <source>
        <dbReference type="ARBA" id="ARBA00022946"/>
    </source>
</evidence>
<evidence type="ECO:0000313" key="9">
    <source>
        <dbReference type="EMBL" id="AEI14981.1"/>
    </source>
</evidence>
<comment type="subcellular location">
    <subcellularLocation>
        <location evidence="7">Cytoplasm</location>
    </subcellularLocation>
</comment>
<name>F8E7J4_FLESM</name>
<dbReference type="InterPro" id="IPR004572">
    <property type="entry name" value="Protoporphyrinogen_oxidase"/>
</dbReference>
<dbReference type="GO" id="GO:0006783">
    <property type="term" value="P:heme biosynthetic process"/>
    <property type="evidence" value="ECO:0007669"/>
    <property type="project" value="UniProtKB-UniRule"/>
</dbReference>